<dbReference type="NCBIfam" id="TIGR01418">
    <property type="entry name" value="PEP_synth"/>
    <property type="match status" value="1"/>
</dbReference>
<dbReference type="SUPFAM" id="SSF56059">
    <property type="entry name" value="Glutathione synthetase ATP-binding domain-like"/>
    <property type="match status" value="1"/>
</dbReference>
<feature type="domain" description="PEP-utilising enzyme C-terminal" evidence="18">
    <location>
        <begin position="480"/>
        <end position="780"/>
    </location>
</feature>
<evidence type="ECO:0000256" key="11">
    <source>
        <dbReference type="ARBA" id="ARBA00022840"/>
    </source>
</evidence>
<dbReference type="InterPro" id="IPR023151">
    <property type="entry name" value="PEP_util_CS"/>
</dbReference>
<dbReference type="Gene3D" id="3.50.30.10">
    <property type="entry name" value="Phosphohistidine domain"/>
    <property type="match status" value="1"/>
</dbReference>
<dbReference type="RefSeq" id="WP_146790749.1">
    <property type="nucleotide sequence ID" value="NZ_BAABIO010000003.1"/>
</dbReference>
<dbReference type="GO" id="GO:0006094">
    <property type="term" value="P:gluconeogenesis"/>
    <property type="evidence" value="ECO:0007669"/>
    <property type="project" value="UniProtKB-UniPathway"/>
</dbReference>
<comment type="catalytic activity">
    <reaction evidence="14 15">
        <text>pyruvate + ATP + H2O = phosphoenolpyruvate + AMP + phosphate + 2 H(+)</text>
        <dbReference type="Rhea" id="RHEA:11364"/>
        <dbReference type="ChEBI" id="CHEBI:15361"/>
        <dbReference type="ChEBI" id="CHEBI:15377"/>
        <dbReference type="ChEBI" id="CHEBI:15378"/>
        <dbReference type="ChEBI" id="CHEBI:30616"/>
        <dbReference type="ChEBI" id="CHEBI:43474"/>
        <dbReference type="ChEBI" id="CHEBI:58702"/>
        <dbReference type="ChEBI" id="CHEBI:456215"/>
        <dbReference type="EC" id="2.7.9.2"/>
    </reaction>
</comment>
<dbReference type="Proteomes" id="UP000321204">
    <property type="component" value="Chromosome"/>
</dbReference>
<reference evidence="19 20" key="1">
    <citation type="journal article" date="2015" name="Int. J. Syst. Evol. Microbiol.">
        <title>Flavisolibacter ginsenosidimutans sp. nov., with ginsenoside-converting activity isolated from soil used for cultivating ginseng.</title>
        <authorList>
            <person name="Zhao Y."/>
            <person name="Liu Q."/>
            <person name="Kang M.S."/>
            <person name="Jin F."/>
            <person name="Yu H."/>
            <person name="Im W.T."/>
        </authorList>
    </citation>
    <scope>NUCLEOTIDE SEQUENCE [LARGE SCALE GENOMIC DNA]</scope>
    <source>
        <strain evidence="19 20">Gsoil 636</strain>
    </source>
</reference>
<dbReference type="FunFam" id="3.30.470.20:FF:000017">
    <property type="entry name" value="Phosphoenolpyruvate synthase"/>
    <property type="match status" value="1"/>
</dbReference>
<evidence type="ECO:0000259" key="18">
    <source>
        <dbReference type="Pfam" id="PF02896"/>
    </source>
</evidence>
<evidence type="ECO:0000313" key="19">
    <source>
        <dbReference type="EMBL" id="QEC57922.1"/>
    </source>
</evidence>
<protein>
    <recommendedName>
        <fullName evidence="6 15">Phosphoenolpyruvate synthase</fullName>
        <shortName evidence="15">PEP synthase</shortName>
        <ecNumber evidence="5 15">2.7.9.2</ecNumber>
    </recommendedName>
    <alternativeName>
        <fullName evidence="13 15">Pyruvate, water dikinase</fullName>
    </alternativeName>
</protein>
<evidence type="ECO:0000256" key="3">
    <source>
        <dbReference type="ARBA" id="ARBA00004742"/>
    </source>
</evidence>
<keyword evidence="20" id="KW-1185">Reference proteome</keyword>
<dbReference type="Pfam" id="PF01326">
    <property type="entry name" value="PPDK_N"/>
    <property type="match status" value="1"/>
</dbReference>
<dbReference type="UniPathway" id="UPA00138"/>
<dbReference type="InterPro" id="IPR015813">
    <property type="entry name" value="Pyrv/PenolPyrv_kinase-like_dom"/>
</dbReference>
<organism evidence="19 20">
    <name type="scientific">Flavisolibacter ginsenosidimutans</name>
    <dbReference type="NCBI Taxonomy" id="661481"/>
    <lineage>
        <taxon>Bacteria</taxon>
        <taxon>Pseudomonadati</taxon>
        <taxon>Bacteroidota</taxon>
        <taxon>Chitinophagia</taxon>
        <taxon>Chitinophagales</taxon>
        <taxon>Chitinophagaceae</taxon>
        <taxon>Flavisolibacter</taxon>
    </lineage>
</organism>
<keyword evidence="11 15" id="KW-0067">ATP-binding</keyword>
<dbReference type="InterPro" id="IPR006319">
    <property type="entry name" value="PEP_synth"/>
</dbReference>
<feature type="domain" description="PEP-utilising enzyme mobile" evidence="16">
    <location>
        <begin position="382"/>
        <end position="452"/>
    </location>
</feature>
<evidence type="ECO:0000256" key="15">
    <source>
        <dbReference type="PIRNR" id="PIRNR000854"/>
    </source>
</evidence>
<dbReference type="EC" id="2.7.9.2" evidence="5 15"/>
<dbReference type="PROSITE" id="PS00370">
    <property type="entry name" value="PEP_ENZYMES_PHOS_SITE"/>
    <property type="match status" value="1"/>
</dbReference>
<keyword evidence="7 15" id="KW-0808">Transferase</keyword>
<comment type="similarity">
    <text evidence="4 15">Belongs to the PEP-utilizing enzyme family.</text>
</comment>
<dbReference type="Pfam" id="PF02896">
    <property type="entry name" value="PEP-utilizers_C"/>
    <property type="match status" value="1"/>
</dbReference>
<evidence type="ECO:0000256" key="8">
    <source>
        <dbReference type="ARBA" id="ARBA00022723"/>
    </source>
</evidence>
<dbReference type="PROSITE" id="PS00742">
    <property type="entry name" value="PEP_ENZYMES_2"/>
    <property type="match status" value="1"/>
</dbReference>
<evidence type="ECO:0000256" key="6">
    <source>
        <dbReference type="ARBA" id="ARBA00021623"/>
    </source>
</evidence>
<dbReference type="SUPFAM" id="SSF52009">
    <property type="entry name" value="Phosphohistidine domain"/>
    <property type="match status" value="1"/>
</dbReference>
<dbReference type="InterPro" id="IPR018274">
    <property type="entry name" value="PEP_util_AS"/>
</dbReference>
<dbReference type="InterPro" id="IPR036637">
    <property type="entry name" value="Phosphohistidine_dom_sf"/>
</dbReference>
<evidence type="ECO:0000256" key="1">
    <source>
        <dbReference type="ARBA" id="ARBA00001946"/>
    </source>
</evidence>
<dbReference type="OrthoDB" id="9765468at2"/>
<accession>A0A5B8UNH7</accession>
<comment type="cofactor">
    <cofactor evidence="1 15">
        <name>Mg(2+)</name>
        <dbReference type="ChEBI" id="CHEBI:18420"/>
    </cofactor>
</comment>
<comment type="pathway">
    <text evidence="3 15">Carbohydrate biosynthesis; gluconeogenesis.</text>
</comment>
<keyword evidence="9 15" id="KW-0547">Nucleotide-binding</keyword>
<evidence type="ECO:0000256" key="5">
    <source>
        <dbReference type="ARBA" id="ARBA00011996"/>
    </source>
</evidence>
<dbReference type="SUPFAM" id="SSF51621">
    <property type="entry name" value="Phosphoenolpyruvate/pyruvate domain"/>
    <property type="match status" value="1"/>
</dbReference>
<dbReference type="KEGG" id="fgg:FSB75_19095"/>
<dbReference type="Gene3D" id="3.30.1490.20">
    <property type="entry name" value="ATP-grasp fold, A domain"/>
    <property type="match status" value="1"/>
</dbReference>
<sequence>MTKLVKKFSEISLADLPEVGGKNASLGEMFSKLHEKGVPVPDGFATTAAAFWLFLDENALRLPLQKLMDELDRKKFSNLKETGAKARALMMQASLPLVVSDAVLFQFRELCEDEHAGFAVRSSATAEDLPQASFAGQHESYLNINTEAELLHAVQKCFASLYTDRAIKYREDNGFAHEKVALSVGVQLMVRADKSCSGVAFTLEPESGFRNVIHLSGVWGLGENMVQGTVTPDEFLVFKPTLRQGKNAILQKRLGDKELMMIYADEASSSPVKNIPTPKHLQEQFVLTDEEIRQVAEWCLSIEDHYGKPMDIEWAKDGVSEKIFILQARPETVQSAKTTTLASEYQLTKKGNLLAKGQAVGNKVAVGKARVLHSPSEAAGLKDGEIVVTEMISPDWDPLLKNVAAIVTDKGGRTSHASIVARELGVPAIVGCENATQKIRPGDVITVSCCEGKAGYVYEGALPFELEEVDFSSVKMPQRTKAMLIAADPDKAFKLSFYPNDGVGLMRLEFIINHFVKVHPMALAKFATLTDEKAKVQIEALTHHYKDKKKYFVDKLSQGIATIAAAFYPKDVIVRMSDFKTNEYANLIGGAAFEPAEENPMIGFRGASRYYSDLYKEGFALECEAVKKVRGDMGLSNVKLMIPFCRTVNEGKKVIEVMAQNGLDRTTDKSLAIYMMAEIPSNVLLAGKFAELFDGFSIGSNDLTQLTLGIDRDSGLLQHLFSEKDEAAQLMIGMMIEKAVKARVKIGLCGQAPSDDPSFAKFLVQKGIGSISFNPDALLKGIKNICDAEAAQDKVAAASKSPLNEAYEIF</sequence>
<evidence type="ECO:0000259" key="16">
    <source>
        <dbReference type="Pfam" id="PF00391"/>
    </source>
</evidence>
<keyword evidence="10 15" id="KW-0418">Kinase</keyword>
<dbReference type="GO" id="GO:0008986">
    <property type="term" value="F:pyruvate, water dikinase activity"/>
    <property type="evidence" value="ECO:0007669"/>
    <property type="project" value="UniProtKB-EC"/>
</dbReference>
<evidence type="ECO:0000313" key="20">
    <source>
        <dbReference type="Proteomes" id="UP000321204"/>
    </source>
</evidence>
<keyword evidence="12 15" id="KW-0460">Magnesium</keyword>
<evidence type="ECO:0000256" key="4">
    <source>
        <dbReference type="ARBA" id="ARBA00007837"/>
    </source>
</evidence>
<evidence type="ECO:0000256" key="14">
    <source>
        <dbReference type="ARBA" id="ARBA00047700"/>
    </source>
</evidence>
<evidence type="ECO:0000256" key="2">
    <source>
        <dbReference type="ARBA" id="ARBA00002988"/>
    </source>
</evidence>
<dbReference type="InterPro" id="IPR008279">
    <property type="entry name" value="PEP-util_enz_mobile_dom"/>
</dbReference>
<comment type="function">
    <text evidence="2 15">Catalyzes the phosphorylation of pyruvate to phosphoenolpyruvate.</text>
</comment>
<dbReference type="EMBL" id="CP042433">
    <property type="protein sequence ID" value="QEC57922.1"/>
    <property type="molecule type" value="Genomic_DNA"/>
</dbReference>
<evidence type="ECO:0000256" key="12">
    <source>
        <dbReference type="ARBA" id="ARBA00022842"/>
    </source>
</evidence>
<dbReference type="NCBIfam" id="NF005057">
    <property type="entry name" value="PRK06464.1"/>
    <property type="match status" value="1"/>
</dbReference>
<dbReference type="InterPro" id="IPR040442">
    <property type="entry name" value="Pyrv_kinase-like_dom_sf"/>
</dbReference>
<keyword evidence="19" id="KW-0670">Pyruvate</keyword>
<evidence type="ECO:0000256" key="10">
    <source>
        <dbReference type="ARBA" id="ARBA00022777"/>
    </source>
</evidence>
<evidence type="ECO:0000256" key="7">
    <source>
        <dbReference type="ARBA" id="ARBA00022679"/>
    </source>
</evidence>
<dbReference type="Pfam" id="PF00391">
    <property type="entry name" value="PEP-utilizers"/>
    <property type="match status" value="1"/>
</dbReference>
<dbReference type="InterPro" id="IPR013815">
    <property type="entry name" value="ATP_grasp_subdomain_1"/>
</dbReference>
<evidence type="ECO:0000259" key="17">
    <source>
        <dbReference type="Pfam" id="PF01326"/>
    </source>
</evidence>
<dbReference type="InterPro" id="IPR002192">
    <property type="entry name" value="PPDK_AMP/ATP-bd"/>
</dbReference>
<dbReference type="PANTHER" id="PTHR43030">
    <property type="entry name" value="PHOSPHOENOLPYRUVATE SYNTHASE"/>
    <property type="match status" value="1"/>
</dbReference>
<dbReference type="AlphaFoldDB" id="A0A5B8UNH7"/>
<feature type="domain" description="Pyruvate phosphate dikinase AMP/ATP-binding" evidence="17">
    <location>
        <begin position="17"/>
        <end position="340"/>
    </location>
</feature>
<evidence type="ECO:0000256" key="9">
    <source>
        <dbReference type="ARBA" id="ARBA00022741"/>
    </source>
</evidence>
<proteinExistence type="inferred from homology"/>
<dbReference type="Gene3D" id="3.30.470.20">
    <property type="entry name" value="ATP-grasp fold, B domain"/>
    <property type="match status" value="1"/>
</dbReference>
<dbReference type="Gene3D" id="3.20.20.60">
    <property type="entry name" value="Phosphoenolpyruvate-binding domains"/>
    <property type="match status" value="1"/>
</dbReference>
<name>A0A5B8UNH7_9BACT</name>
<evidence type="ECO:0000256" key="13">
    <source>
        <dbReference type="ARBA" id="ARBA00033470"/>
    </source>
</evidence>
<keyword evidence="8 15" id="KW-0479">Metal-binding</keyword>
<gene>
    <name evidence="19" type="primary">ppsA</name>
    <name evidence="19" type="ORF">FSB75_19095</name>
</gene>
<dbReference type="GO" id="GO:0005524">
    <property type="term" value="F:ATP binding"/>
    <property type="evidence" value="ECO:0007669"/>
    <property type="project" value="UniProtKB-KW"/>
</dbReference>
<dbReference type="FunFam" id="3.30.1490.20:FF:000010">
    <property type="entry name" value="Phosphoenolpyruvate synthase"/>
    <property type="match status" value="1"/>
</dbReference>
<dbReference type="GO" id="GO:0046872">
    <property type="term" value="F:metal ion binding"/>
    <property type="evidence" value="ECO:0007669"/>
    <property type="project" value="UniProtKB-KW"/>
</dbReference>
<dbReference type="InterPro" id="IPR000121">
    <property type="entry name" value="PEP_util_C"/>
</dbReference>
<dbReference type="PIRSF" id="PIRSF000854">
    <property type="entry name" value="PEP_synthase"/>
    <property type="match status" value="1"/>
</dbReference>
<dbReference type="PANTHER" id="PTHR43030:SF1">
    <property type="entry name" value="PHOSPHOENOLPYRUVATE SYNTHASE"/>
    <property type="match status" value="1"/>
</dbReference>